<dbReference type="GO" id="GO:0032259">
    <property type="term" value="P:methylation"/>
    <property type="evidence" value="ECO:0007669"/>
    <property type="project" value="UniProtKB-KW"/>
</dbReference>
<dbReference type="Gene3D" id="3.40.50.150">
    <property type="entry name" value="Vaccinia Virus protein VP39"/>
    <property type="match status" value="1"/>
</dbReference>
<keyword evidence="2" id="KW-0808">Transferase</keyword>
<dbReference type="SUPFAM" id="SSF53335">
    <property type="entry name" value="S-adenosyl-L-methionine-dependent methyltransferases"/>
    <property type="match status" value="1"/>
</dbReference>
<dbReference type="InterPro" id="IPR007213">
    <property type="entry name" value="Ppm1/Ppm2/Tcmp"/>
</dbReference>
<protein>
    <submittedName>
        <fullName evidence="3">Class I SAM-dependent methyltransferase</fullName>
    </submittedName>
</protein>
<sequence length="285" mass="31346">MSILSSDAKDTSRISISAHYTGYVWYRHGLSAPDFVTVAGRVANAALTPINAFLRKVAGASIDTFLLQRHNVIDHLVSQLVEEQGVEQIVEIAAGLSPRGYRLRQKYPQLTYIEADLPGMAARKGSLLKKIGVGAQHQVRACNILEESGDESIAALLATLDPGKKTAIVTEGLVNYFELPVIRQVWARMADGLKAFPAGYYVTDLYPDFADHPSYKYVKFAQGLVGFFTRGDWPLHYPSDEAIRAGFSEDGFAGVEVHDPASFYEQLNLPRAKTATLVRLIRCAV</sequence>
<keyword evidence="1 3" id="KW-0489">Methyltransferase</keyword>
<evidence type="ECO:0000256" key="2">
    <source>
        <dbReference type="ARBA" id="ARBA00022679"/>
    </source>
</evidence>
<evidence type="ECO:0000256" key="1">
    <source>
        <dbReference type="ARBA" id="ARBA00022603"/>
    </source>
</evidence>
<accession>A0ABS7ZJW6</accession>
<evidence type="ECO:0000313" key="3">
    <source>
        <dbReference type="EMBL" id="MCA6062007.1"/>
    </source>
</evidence>
<dbReference type="EMBL" id="JAEDAH010000001">
    <property type="protein sequence ID" value="MCA6062007.1"/>
    <property type="molecule type" value="Genomic_DNA"/>
</dbReference>
<dbReference type="InterPro" id="IPR029063">
    <property type="entry name" value="SAM-dependent_MTases_sf"/>
</dbReference>
<dbReference type="Proteomes" id="UP000714380">
    <property type="component" value="Unassembled WGS sequence"/>
</dbReference>
<dbReference type="PANTHER" id="PTHR43619">
    <property type="entry name" value="S-ADENOSYL-L-METHIONINE-DEPENDENT METHYLTRANSFERASE YKTD-RELATED"/>
    <property type="match status" value="1"/>
</dbReference>
<proteinExistence type="predicted"/>
<keyword evidence="4" id="KW-1185">Reference proteome</keyword>
<comment type="caution">
    <text evidence="3">The sequence shown here is derived from an EMBL/GenBank/DDBJ whole genome shotgun (WGS) entry which is preliminary data.</text>
</comment>
<dbReference type="GO" id="GO:0008168">
    <property type="term" value="F:methyltransferase activity"/>
    <property type="evidence" value="ECO:0007669"/>
    <property type="project" value="UniProtKB-KW"/>
</dbReference>
<organism evidence="3 4">
    <name type="scientific">Thalassolituus marinus</name>
    <dbReference type="NCBI Taxonomy" id="671053"/>
    <lineage>
        <taxon>Bacteria</taxon>
        <taxon>Pseudomonadati</taxon>
        <taxon>Pseudomonadota</taxon>
        <taxon>Gammaproteobacteria</taxon>
        <taxon>Oceanospirillales</taxon>
        <taxon>Oceanospirillaceae</taxon>
        <taxon>Thalassolituus</taxon>
    </lineage>
</organism>
<gene>
    <name evidence="3" type="ORF">I9W95_00140</name>
</gene>
<dbReference type="PANTHER" id="PTHR43619:SF2">
    <property type="entry name" value="S-ADENOSYL-L-METHIONINE-DEPENDENT METHYLTRANSFERASES SUPERFAMILY PROTEIN"/>
    <property type="match status" value="1"/>
</dbReference>
<dbReference type="Pfam" id="PF04072">
    <property type="entry name" value="LCM"/>
    <property type="match status" value="1"/>
</dbReference>
<name>A0ABS7ZJW6_9GAMM</name>
<dbReference type="RefSeq" id="WP_225670433.1">
    <property type="nucleotide sequence ID" value="NZ_JAEDAH010000001.1"/>
</dbReference>
<reference evidence="3 4" key="1">
    <citation type="submission" date="2020-12" db="EMBL/GenBank/DDBJ databases">
        <title>Novel Thalassolituus-related marine hydrocarbonoclastic bacteria mediated algae-derived hydrocarbons mineralization in twilight zone of the northern South China Sea.</title>
        <authorList>
            <person name="Dong C."/>
        </authorList>
    </citation>
    <scope>NUCLEOTIDE SEQUENCE [LARGE SCALE GENOMIC DNA]</scope>
    <source>
        <strain evidence="3 4">IMCC1826</strain>
    </source>
</reference>
<evidence type="ECO:0000313" key="4">
    <source>
        <dbReference type="Proteomes" id="UP000714380"/>
    </source>
</evidence>